<gene>
    <name evidence="1" type="ORF">JMJ77_013609</name>
</gene>
<name>A0A9P7QSE7_9PEZI</name>
<sequence length="546" mass="63082">MFRSENFPPPYSCIRSPYLRSGIEDDNGAEFQQRSPPSPRIDMTTLPTTIEAALEKEGNVINQVSYGIATAKLCDELWEHRDRVEALVRHHMALGKQDKCIVLSPDHWIRGGFNVCVMVDVLSKSSSRRVVFRCPMPHKLAELKYPGSVDEKLSCEVGAHAWIEAKCPEIRTPHLFGFGLLDGRHFTHATHMPILPRVVRYCWHLIHDLLGLPLLSYYIYNQPEQQLHSAYMLLEYLGSETGRMLSDTFDIYRGDGARRRRLFQGVSRTMLSLARIPQMRIGSFRFNQNGTVTLTNRPLSCSMMILENDDGTRTVQKDETFGCTDAYVSDMLAFHDQRFLSQPNAVYSEDDCREQMAVKTLLRVLSRDFIKRELRNGPFPLQLTDFHASNILVDEQWNVTGLIDLEWICALPSEMVTVPYWVTGCAIDTIEGESFKHFDVVRQEFMEIFRKEEQATKAPPSHYINLSKIMQDMWKSKGVWFWYCLSSVNAMYFLLRAHLVPPTFLSSEAERVLSTFWSRNSEEVVRMKLAHRGEYEKELRQLFHDG</sequence>
<keyword evidence="2" id="KW-1185">Reference proteome</keyword>
<proteinExistence type="predicted"/>
<protein>
    <submittedName>
        <fullName evidence="1">Aminoglycoside phosphotransferase</fullName>
    </submittedName>
</protein>
<evidence type="ECO:0000313" key="1">
    <source>
        <dbReference type="EMBL" id="KAG7040612.1"/>
    </source>
</evidence>
<accession>A0A9P7QSE7</accession>
<dbReference type="AlphaFoldDB" id="A0A9P7QSE7"/>
<dbReference type="EMBL" id="JAESDN010000021">
    <property type="protein sequence ID" value="KAG7040612.1"/>
    <property type="molecule type" value="Genomic_DNA"/>
</dbReference>
<dbReference type="PANTHER" id="PTHR21310:SF37">
    <property type="entry name" value="AMINOGLYCOSIDE PHOSPHOTRANSFERASE DOMAIN-CONTAINING PROTEIN"/>
    <property type="match status" value="1"/>
</dbReference>
<organism evidence="1 2">
    <name type="scientific">Colletotrichum scovillei</name>
    <dbReference type="NCBI Taxonomy" id="1209932"/>
    <lineage>
        <taxon>Eukaryota</taxon>
        <taxon>Fungi</taxon>
        <taxon>Dikarya</taxon>
        <taxon>Ascomycota</taxon>
        <taxon>Pezizomycotina</taxon>
        <taxon>Sordariomycetes</taxon>
        <taxon>Hypocreomycetidae</taxon>
        <taxon>Glomerellales</taxon>
        <taxon>Glomerellaceae</taxon>
        <taxon>Colletotrichum</taxon>
        <taxon>Colletotrichum acutatum species complex</taxon>
    </lineage>
</organism>
<dbReference type="SUPFAM" id="SSF56112">
    <property type="entry name" value="Protein kinase-like (PK-like)"/>
    <property type="match status" value="1"/>
</dbReference>
<dbReference type="PANTHER" id="PTHR21310">
    <property type="entry name" value="AMINOGLYCOSIDE PHOSPHOTRANSFERASE-RELATED-RELATED"/>
    <property type="match status" value="1"/>
</dbReference>
<dbReference type="InterPro" id="IPR051678">
    <property type="entry name" value="AGP_Transferase"/>
</dbReference>
<reference evidence="1" key="1">
    <citation type="submission" date="2021-05" db="EMBL/GenBank/DDBJ databases">
        <title>Comparative genomics of three Colletotrichum scovillei strains and genetic complementation revealed genes involved fungal growth and virulence on chili pepper.</title>
        <authorList>
            <person name="Hsieh D.-K."/>
            <person name="Chuang S.-C."/>
            <person name="Chen C.-Y."/>
            <person name="Chao Y.-T."/>
            <person name="Lu M.-Y.J."/>
            <person name="Lee M.-H."/>
            <person name="Shih M.-C."/>
        </authorList>
    </citation>
    <scope>NUCLEOTIDE SEQUENCE</scope>
    <source>
        <strain evidence="1">Coll-153</strain>
    </source>
</reference>
<dbReference type="OrthoDB" id="4822096at2759"/>
<dbReference type="InterPro" id="IPR011009">
    <property type="entry name" value="Kinase-like_dom_sf"/>
</dbReference>
<comment type="caution">
    <text evidence="1">The sequence shown here is derived from an EMBL/GenBank/DDBJ whole genome shotgun (WGS) entry which is preliminary data.</text>
</comment>
<dbReference type="Proteomes" id="UP000699042">
    <property type="component" value="Unassembled WGS sequence"/>
</dbReference>
<evidence type="ECO:0000313" key="2">
    <source>
        <dbReference type="Proteomes" id="UP000699042"/>
    </source>
</evidence>